<protein>
    <recommendedName>
        <fullName evidence="1">STAS domain-containing protein</fullName>
    </recommendedName>
</protein>
<reference evidence="2 3" key="2">
    <citation type="submission" date="2020-03" db="EMBL/GenBank/DDBJ databases">
        <authorList>
            <person name="Ichikawa N."/>
            <person name="Kimura A."/>
            <person name="Kitahashi Y."/>
            <person name="Uohara A."/>
        </authorList>
    </citation>
    <scope>NUCLEOTIDE SEQUENCE [LARGE SCALE GENOMIC DNA]</scope>
    <source>
        <strain evidence="2 3">NBRC 108639</strain>
    </source>
</reference>
<evidence type="ECO:0000259" key="1">
    <source>
        <dbReference type="PROSITE" id="PS50801"/>
    </source>
</evidence>
<organism evidence="2 3">
    <name type="scientific">Phytohabitans houttuyneae</name>
    <dbReference type="NCBI Taxonomy" id="1076126"/>
    <lineage>
        <taxon>Bacteria</taxon>
        <taxon>Bacillati</taxon>
        <taxon>Actinomycetota</taxon>
        <taxon>Actinomycetes</taxon>
        <taxon>Micromonosporales</taxon>
        <taxon>Micromonosporaceae</taxon>
    </lineage>
</organism>
<dbReference type="EMBL" id="BLPF01000003">
    <property type="protein sequence ID" value="GFJ83845.1"/>
    <property type="molecule type" value="Genomic_DNA"/>
</dbReference>
<evidence type="ECO:0000313" key="2">
    <source>
        <dbReference type="EMBL" id="GFJ83845.1"/>
    </source>
</evidence>
<reference evidence="2 3" key="1">
    <citation type="submission" date="2020-03" db="EMBL/GenBank/DDBJ databases">
        <title>Whole genome shotgun sequence of Phytohabitans houttuyneae NBRC 108639.</title>
        <authorList>
            <person name="Komaki H."/>
            <person name="Tamura T."/>
        </authorList>
    </citation>
    <scope>NUCLEOTIDE SEQUENCE [LARGE SCALE GENOMIC DNA]</scope>
    <source>
        <strain evidence="2 3">NBRC 108639</strain>
    </source>
</reference>
<dbReference type="Gene3D" id="3.30.750.24">
    <property type="entry name" value="STAS domain"/>
    <property type="match status" value="1"/>
</dbReference>
<name>A0A6V8KTC7_9ACTN</name>
<dbReference type="SUPFAM" id="SSF52091">
    <property type="entry name" value="SpoIIaa-like"/>
    <property type="match status" value="1"/>
</dbReference>
<evidence type="ECO:0000313" key="3">
    <source>
        <dbReference type="Proteomes" id="UP000482800"/>
    </source>
</evidence>
<dbReference type="PROSITE" id="PS50801">
    <property type="entry name" value="STAS"/>
    <property type="match status" value="1"/>
</dbReference>
<dbReference type="Proteomes" id="UP000482800">
    <property type="component" value="Unassembled WGS sequence"/>
</dbReference>
<feature type="domain" description="STAS" evidence="1">
    <location>
        <begin position="3"/>
        <end position="113"/>
    </location>
</feature>
<dbReference type="AlphaFoldDB" id="A0A6V8KTC7"/>
<keyword evidence="3" id="KW-1185">Reference proteome</keyword>
<dbReference type="InterPro" id="IPR002645">
    <property type="entry name" value="STAS_dom"/>
</dbReference>
<gene>
    <name evidence="2" type="ORF">Phou_080250</name>
</gene>
<sequence length="113" mass="12575">MILSHQVCSESDTVRVLLSGEVDMAVKEQLHDVLHVVADSARVTEVDLRHVTFMDCAAIGELVRAHVDARHRGKTVVVTQPQGFVREVLDFANVLTMLTSDHPNGRQRPRPGR</sequence>
<dbReference type="Pfam" id="PF13466">
    <property type="entry name" value="STAS_2"/>
    <property type="match status" value="1"/>
</dbReference>
<comment type="caution">
    <text evidence="2">The sequence shown here is derived from an EMBL/GenBank/DDBJ whole genome shotgun (WGS) entry which is preliminary data.</text>
</comment>
<dbReference type="InterPro" id="IPR058548">
    <property type="entry name" value="MlaB-like_STAS"/>
</dbReference>
<dbReference type="InterPro" id="IPR036513">
    <property type="entry name" value="STAS_dom_sf"/>
</dbReference>
<proteinExistence type="predicted"/>
<dbReference type="CDD" id="cd07043">
    <property type="entry name" value="STAS_anti-anti-sigma_factors"/>
    <property type="match status" value="1"/>
</dbReference>
<accession>A0A6V8KTC7</accession>